<dbReference type="InterPro" id="IPR002410">
    <property type="entry name" value="Peptidase_S33"/>
</dbReference>
<evidence type="ECO:0000256" key="2">
    <source>
        <dbReference type="ARBA" id="ARBA00022801"/>
    </source>
</evidence>
<evidence type="ECO:0000256" key="1">
    <source>
        <dbReference type="ARBA" id="ARBA00010088"/>
    </source>
</evidence>
<dbReference type="PRINTS" id="PR00111">
    <property type="entry name" value="ABHYDROLASE"/>
</dbReference>
<sequence>MTDSSRIAAAVAALLTAFTACAGPMVPREGNVIDTNGLVAVADTTLHVEQRGEGPPLLLVHGGGEDSSMLAGQAEALAAAGYRVITYDRRGTGRSGRAGWPGGGADQHADDAAALLATLDAAPATVLGVSSGGVVALALAARHPEAVARVVAWEPPASGVLPDAAAINAAIMAPIEAHLRDHPGDYVGAQALLLTVILGVPVSTDAPEFAAARANAEPMIRDEPAITLRPFTAAELSAVPVTVAVGTEPNELVGAASSVLGKLAGVEPEIVAGAGHEVYLTDPPVLTALVGPAGR</sequence>
<feature type="domain" description="AB hydrolase-1" evidence="4">
    <location>
        <begin position="55"/>
        <end position="160"/>
    </location>
</feature>
<organism evidence="5 6">
    <name type="scientific">Pseudonocardia hierapolitana</name>
    <dbReference type="NCBI Taxonomy" id="1128676"/>
    <lineage>
        <taxon>Bacteria</taxon>
        <taxon>Bacillati</taxon>
        <taxon>Actinomycetota</taxon>
        <taxon>Actinomycetes</taxon>
        <taxon>Pseudonocardiales</taxon>
        <taxon>Pseudonocardiaceae</taxon>
        <taxon>Pseudonocardia</taxon>
    </lineage>
</organism>
<keyword evidence="6" id="KW-1185">Reference proteome</keyword>
<dbReference type="GO" id="GO:0046503">
    <property type="term" value="P:glycerolipid catabolic process"/>
    <property type="evidence" value="ECO:0007669"/>
    <property type="project" value="TreeGrafter"/>
</dbReference>
<keyword evidence="2 5" id="KW-0378">Hydrolase</keyword>
<comment type="caution">
    <text evidence="5">The sequence shown here is derived from an EMBL/GenBank/DDBJ whole genome shotgun (WGS) entry which is preliminary data.</text>
</comment>
<evidence type="ECO:0000259" key="4">
    <source>
        <dbReference type="Pfam" id="PF00561"/>
    </source>
</evidence>
<dbReference type="PROSITE" id="PS51257">
    <property type="entry name" value="PROKAR_LIPOPROTEIN"/>
    <property type="match status" value="1"/>
</dbReference>
<evidence type="ECO:0000256" key="3">
    <source>
        <dbReference type="SAM" id="SignalP"/>
    </source>
</evidence>
<dbReference type="RefSeq" id="WP_147253806.1">
    <property type="nucleotide sequence ID" value="NZ_VIWU01000001.1"/>
</dbReference>
<feature type="chain" id="PRO_5021789770" evidence="3">
    <location>
        <begin position="23"/>
        <end position="295"/>
    </location>
</feature>
<dbReference type="InterPro" id="IPR029058">
    <property type="entry name" value="AB_hydrolase_fold"/>
</dbReference>
<dbReference type="EMBL" id="VIWU01000001">
    <property type="protein sequence ID" value="TWF74436.1"/>
    <property type="molecule type" value="Genomic_DNA"/>
</dbReference>
<dbReference type="SUPFAM" id="SSF53474">
    <property type="entry name" value="alpha/beta-Hydrolases"/>
    <property type="match status" value="1"/>
</dbReference>
<proteinExistence type="inferred from homology"/>
<dbReference type="AlphaFoldDB" id="A0A561SHS0"/>
<feature type="signal peptide" evidence="3">
    <location>
        <begin position="1"/>
        <end position="22"/>
    </location>
</feature>
<dbReference type="Gene3D" id="3.40.50.1820">
    <property type="entry name" value="alpha/beta hydrolase"/>
    <property type="match status" value="1"/>
</dbReference>
<dbReference type="Pfam" id="PF00561">
    <property type="entry name" value="Abhydrolase_1"/>
    <property type="match status" value="1"/>
</dbReference>
<dbReference type="PANTHER" id="PTHR43433">
    <property type="entry name" value="HYDROLASE, ALPHA/BETA FOLD FAMILY PROTEIN"/>
    <property type="match status" value="1"/>
</dbReference>
<dbReference type="PANTHER" id="PTHR43433:SF5">
    <property type="entry name" value="AB HYDROLASE-1 DOMAIN-CONTAINING PROTEIN"/>
    <property type="match status" value="1"/>
</dbReference>
<dbReference type="InterPro" id="IPR050471">
    <property type="entry name" value="AB_hydrolase"/>
</dbReference>
<evidence type="ECO:0000313" key="5">
    <source>
        <dbReference type="EMBL" id="TWF74436.1"/>
    </source>
</evidence>
<dbReference type="InterPro" id="IPR000073">
    <property type="entry name" value="AB_hydrolase_1"/>
</dbReference>
<name>A0A561SHS0_9PSEU</name>
<dbReference type="GO" id="GO:0004806">
    <property type="term" value="F:triacylglycerol lipase activity"/>
    <property type="evidence" value="ECO:0007669"/>
    <property type="project" value="TreeGrafter"/>
</dbReference>
<dbReference type="OrthoDB" id="3210164at2"/>
<protein>
    <submittedName>
        <fullName evidence="5">Alpha/beta hydrolase family protein</fullName>
    </submittedName>
</protein>
<accession>A0A561SHS0</accession>
<gene>
    <name evidence="5" type="ORF">FHX44_11316</name>
</gene>
<dbReference type="PRINTS" id="PR00793">
    <property type="entry name" value="PROAMNOPTASE"/>
</dbReference>
<dbReference type="GO" id="GO:0004177">
    <property type="term" value="F:aminopeptidase activity"/>
    <property type="evidence" value="ECO:0007669"/>
    <property type="project" value="UniProtKB-EC"/>
</dbReference>
<evidence type="ECO:0000313" key="6">
    <source>
        <dbReference type="Proteomes" id="UP000321261"/>
    </source>
</evidence>
<dbReference type="Proteomes" id="UP000321261">
    <property type="component" value="Unassembled WGS sequence"/>
</dbReference>
<comment type="similarity">
    <text evidence="1">Belongs to the peptidase S33 family.</text>
</comment>
<keyword evidence="3" id="KW-0732">Signal</keyword>
<dbReference type="GO" id="GO:0006508">
    <property type="term" value="P:proteolysis"/>
    <property type="evidence" value="ECO:0007669"/>
    <property type="project" value="InterPro"/>
</dbReference>
<reference evidence="5 6" key="1">
    <citation type="submission" date="2019-06" db="EMBL/GenBank/DDBJ databases">
        <title>Sequencing the genomes of 1000 actinobacteria strains.</title>
        <authorList>
            <person name="Klenk H.-P."/>
        </authorList>
    </citation>
    <scope>NUCLEOTIDE SEQUENCE [LARGE SCALE GENOMIC DNA]</scope>
    <source>
        <strain evidence="5 6">DSM 45671</strain>
    </source>
</reference>